<dbReference type="AlphaFoldDB" id="A0A0P1E9C7"/>
<sequence length="200" mass="22079">MKALLSALAFALLGHTTAIACTNMNRLPVFNYKKHASGNADFYGVDPKKGRSIIIRHTGGISRIDIRAKRGAKGLYTKSGTGAPLPVTVTVTENLCVQGSKKLFTKKFHARLKEQHSTQFFTPFVAKQNKDQAISLAQSVLRATYCPKGEIALNHKFQYVDKSGNNPVVKTAPAARAWGSDPFDEEWIIQLTCSEWRSIQ</sequence>
<organism evidence="2 3">
    <name type="scientific">Ruegeria atlantica</name>
    <dbReference type="NCBI Taxonomy" id="81569"/>
    <lineage>
        <taxon>Bacteria</taxon>
        <taxon>Pseudomonadati</taxon>
        <taxon>Pseudomonadota</taxon>
        <taxon>Alphaproteobacteria</taxon>
        <taxon>Rhodobacterales</taxon>
        <taxon>Roseobacteraceae</taxon>
        <taxon>Ruegeria</taxon>
    </lineage>
</organism>
<evidence type="ECO:0000256" key="1">
    <source>
        <dbReference type="SAM" id="SignalP"/>
    </source>
</evidence>
<dbReference type="EMBL" id="CYPS01000064">
    <property type="protein sequence ID" value="CUH44962.1"/>
    <property type="molecule type" value="Genomic_DNA"/>
</dbReference>
<dbReference type="Proteomes" id="UP000050786">
    <property type="component" value="Unassembled WGS sequence"/>
</dbReference>
<keyword evidence="1" id="KW-0732">Signal</keyword>
<feature type="signal peptide" evidence="1">
    <location>
        <begin position="1"/>
        <end position="20"/>
    </location>
</feature>
<evidence type="ECO:0000313" key="3">
    <source>
        <dbReference type="Proteomes" id="UP000050786"/>
    </source>
</evidence>
<dbReference type="PROSITE" id="PS51257">
    <property type="entry name" value="PROKAR_LIPOPROTEIN"/>
    <property type="match status" value="1"/>
</dbReference>
<evidence type="ECO:0000313" key="2">
    <source>
        <dbReference type="EMBL" id="CUH44962.1"/>
    </source>
</evidence>
<dbReference type="RefSeq" id="WP_058274908.1">
    <property type="nucleotide sequence ID" value="NZ_CYPS01000064.1"/>
</dbReference>
<accession>A0A0P1E9C7</accession>
<feature type="chain" id="PRO_5006061372" evidence="1">
    <location>
        <begin position="21"/>
        <end position="200"/>
    </location>
</feature>
<keyword evidence="3" id="KW-1185">Reference proteome</keyword>
<name>A0A0P1E9C7_9RHOB</name>
<gene>
    <name evidence="2" type="ORF">RUM4293_03871</name>
</gene>
<protein>
    <submittedName>
        <fullName evidence="2">Uncharacterized protein</fullName>
    </submittedName>
</protein>
<proteinExistence type="predicted"/>
<reference evidence="3" key="1">
    <citation type="submission" date="2015-09" db="EMBL/GenBank/DDBJ databases">
        <authorList>
            <person name="Rodrigo-Torres L."/>
            <person name="Arahal D.R."/>
        </authorList>
    </citation>
    <scope>NUCLEOTIDE SEQUENCE [LARGE SCALE GENOMIC DNA]</scope>
    <source>
        <strain evidence="3">CECT 4293</strain>
    </source>
</reference>